<dbReference type="Proteomes" id="UP000297907">
    <property type="component" value="Unassembled WGS sequence"/>
</dbReference>
<keyword evidence="1" id="KW-1133">Transmembrane helix</keyword>
<gene>
    <name evidence="2" type="ORF">E3O42_01000</name>
</gene>
<keyword evidence="3" id="KW-1185">Reference proteome</keyword>
<name>A0A4V3IDI2_9MICO</name>
<reference evidence="2 3" key="1">
    <citation type="submission" date="2019-03" db="EMBL/GenBank/DDBJ databases">
        <title>Genomics of glacier-inhabiting Cryobacterium strains.</title>
        <authorList>
            <person name="Liu Q."/>
            <person name="Xin Y.-H."/>
        </authorList>
    </citation>
    <scope>NUCLEOTIDE SEQUENCE [LARGE SCALE GENOMIC DNA]</scope>
    <source>
        <strain evidence="2 3">RHLS22-1</strain>
    </source>
</reference>
<evidence type="ECO:0000313" key="2">
    <source>
        <dbReference type="EMBL" id="TFC06990.1"/>
    </source>
</evidence>
<protein>
    <submittedName>
        <fullName evidence="2">Uncharacterized protein</fullName>
    </submittedName>
</protein>
<proteinExistence type="predicted"/>
<dbReference type="RefSeq" id="WP_134452074.1">
    <property type="nucleotide sequence ID" value="NZ_SOFL01000002.1"/>
</dbReference>
<feature type="transmembrane region" description="Helical" evidence="1">
    <location>
        <begin position="46"/>
        <end position="69"/>
    </location>
</feature>
<comment type="caution">
    <text evidence="2">The sequence shown here is derived from an EMBL/GenBank/DDBJ whole genome shotgun (WGS) entry which is preliminary data.</text>
</comment>
<accession>A0A4V3IDI2</accession>
<keyword evidence="1" id="KW-0812">Transmembrane</keyword>
<dbReference type="EMBL" id="SOFL01000002">
    <property type="protein sequence ID" value="TFC06990.1"/>
    <property type="molecule type" value="Genomic_DNA"/>
</dbReference>
<sequence>MTPDRPQGPPDHHVMDPGRSAEIRALLVRTVSATPRPRAARLSRTAFSLAATAALLFAGGIGAGTVVAYDRWSDDLVAQDASGPADASADTDVGVTAAAAEEFTPVLELNGETGYAYRSDIQEAKLAHLGATHDAVESSGDDGRVPIYRVDGVTVLGYFDPAGLTP</sequence>
<keyword evidence="1" id="KW-0472">Membrane</keyword>
<organism evidence="2 3">
    <name type="scientific">Cryobacterium adonitolivorans</name>
    <dbReference type="NCBI Taxonomy" id="1259189"/>
    <lineage>
        <taxon>Bacteria</taxon>
        <taxon>Bacillati</taxon>
        <taxon>Actinomycetota</taxon>
        <taxon>Actinomycetes</taxon>
        <taxon>Micrococcales</taxon>
        <taxon>Microbacteriaceae</taxon>
        <taxon>Cryobacterium</taxon>
    </lineage>
</organism>
<evidence type="ECO:0000256" key="1">
    <source>
        <dbReference type="SAM" id="Phobius"/>
    </source>
</evidence>
<dbReference type="OrthoDB" id="5116842at2"/>
<dbReference type="AlphaFoldDB" id="A0A4V3IDI2"/>
<evidence type="ECO:0000313" key="3">
    <source>
        <dbReference type="Proteomes" id="UP000297907"/>
    </source>
</evidence>